<proteinExistence type="predicted"/>
<organism evidence="1 2">
    <name type="scientific">Marisediminitalea aggregata</name>
    <dbReference type="NCBI Taxonomy" id="634436"/>
    <lineage>
        <taxon>Bacteria</taxon>
        <taxon>Pseudomonadati</taxon>
        <taxon>Pseudomonadota</taxon>
        <taxon>Gammaproteobacteria</taxon>
        <taxon>Alteromonadales</taxon>
        <taxon>Alteromonadaceae</taxon>
        <taxon>Marisediminitalea</taxon>
    </lineage>
</organism>
<protein>
    <submittedName>
        <fullName evidence="1">Uncharacterized protein</fullName>
    </submittedName>
</protein>
<dbReference type="Proteomes" id="UP000184520">
    <property type="component" value="Unassembled WGS sequence"/>
</dbReference>
<accession>A0A1M5SMR9</accession>
<evidence type="ECO:0000313" key="1">
    <source>
        <dbReference type="EMBL" id="SHH39817.1"/>
    </source>
</evidence>
<dbReference type="STRING" id="634436.SAMN05216361_0036"/>
<reference evidence="2" key="1">
    <citation type="submission" date="2016-11" db="EMBL/GenBank/DDBJ databases">
        <authorList>
            <person name="Varghese N."/>
            <person name="Submissions S."/>
        </authorList>
    </citation>
    <scope>NUCLEOTIDE SEQUENCE [LARGE SCALE GENOMIC DNA]</scope>
    <source>
        <strain evidence="2">CGMCC 1.8995</strain>
    </source>
</reference>
<keyword evidence="2" id="KW-1185">Reference proteome</keyword>
<dbReference type="EMBL" id="FQWD01000010">
    <property type="protein sequence ID" value="SHH39817.1"/>
    <property type="molecule type" value="Genomic_DNA"/>
</dbReference>
<dbReference type="AlphaFoldDB" id="A0A1M5SMR9"/>
<evidence type="ECO:0000313" key="2">
    <source>
        <dbReference type="Proteomes" id="UP000184520"/>
    </source>
</evidence>
<gene>
    <name evidence="1" type="ORF">SAMN05216361_0036</name>
</gene>
<name>A0A1M5SMR9_9ALTE</name>
<sequence length="106" mass="12401">MNFLLTLDMCDHVAPGLPRGLFTFQIARATMKTVWVLQQFTSRYFDLTQPHYLVKLTQRERPIYTLDANEAYQFKSERDANAILTFDLKHEGWAARQVTLPNSQLH</sequence>